<dbReference type="PROSITE" id="PS50893">
    <property type="entry name" value="ABC_TRANSPORTER_2"/>
    <property type="match status" value="1"/>
</dbReference>
<dbReference type="SMART" id="SM00382">
    <property type="entry name" value="AAA"/>
    <property type="match status" value="1"/>
</dbReference>
<name>A0A921ITI1_9ACTN</name>
<dbReference type="SUPFAM" id="SSF52540">
    <property type="entry name" value="P-loop containing nucleoside triphosphate hydrolases"/>
    <property type="match status" value="1"/>
</dbReference>
<dbReference type="InterPro" id="IPR017871">
    <property type="entry name" value="ABC_transporter-like_CS"/>
</dbReference>
<evidence type="ECO:0000259" key="8">
    <source>
        <dbReference type="PROSITE" id="PS50893"/>
    </source>
</evidence>
<evidence type="ECO:0000256" key="6">
    <source>
        <dbReference type="ARBA" id="ARBA00022840"/>
    </source>
</evidence>
<dbReference type="Gene3D" id="3.40.50.300">
    <property type="entry name" value="P-loop containing nucleotide triphosphate hydrolases"/>
    <property type="match status" value="1"/>
</dbReference>
<organism evidence="9 10">
    <name type="scientific">Enorma phocaeensis</name>
    <dbReference type="NCBI Taxonomy" id="1871019"/>
    <lineage>
        <taxon>Bacteria</taxon>
        <taxon>Bacillati</taxon>
        <taxon>Actinomycetota</taxon>
        <taxon>Coriobacteriia</taxon>
        <taxon>Coriobacteriales</taxon>
        <taxon>Coriobacteriaceae</taxon>
        <taxon>Enorma</taxon>
    </lineage>
</organism>
<dbReference type="InterPro" id="IPR003593">
    <property type="entry name" value="AAA+_ATPase"/>
</dbReference>
<dbReference type="NCBIfam" id="TIGR01727">
    <property type="entry name" value="oligo_HPY"/>
    <property type="match status" value="1"/>
</dbReference>
<dbReference type="EMBL" id="DYUZ01000008">
    <property type="protein sequence ID" value="HJG36610.1"/>
    <property type="molecule type" value="Genomic_DNA"/>
</dbReference>
<comment type="subcellular location">
    <subcellularLocation>
        <location evidence="1">Cell membrane</location>
        <topology evidence="1">Peripheral membrane protein</topology>
    </subcellularLocation>
</comment>
<keyword evidence="4" id="KW-1003">Cell membrane</keyword>
<dbReference type="FunFam" id="3.40.50.300:FF:000016">
    <property type="entry name" value="Oligopeptide ABC transporter ATP-binding component"/>
    <property type="match status" value="1"/>
</dbReference>
<dbReference type="InterPro" id="IPR027417">
    <property type="entry name" value="P-loop_NTPase"/>
</dbReference>
<dbReference type="Proteomes" id="UP000753256">
    <property type="component" value="Unassembled WGS sequence"/>
</dbReference>
<evidence type="ECO:0000256" key="4">
    <source>
        <dbReference type="ARBA" id="ARBA00022475"/>
    </source>
</evidence>
<dbReference type="PANTHER" id="PTHR43297">
    <property type="entry name" value="OLIGOPEPTIDE TRANSPORT ATP-BINDING PROTEIN APPD"/>
    <property type="match status" value="1"/>
</dbReference>
<dbReference type="GO" id="GO:0005886">
    <property type="term" value="C:plasma membrane"/>
    <property type="evidence" value="ECO:0007669"/>
    <property type="project" value="UniProtKB-SubCell"/>
</dbReference>
<evidence type="ECO:0000256" key="3">
    <source>
        <dbReference type="ARBA" id="ARBA00022448"/>
    </source>
</evidence>
<evidence type="ECO:0000313" key="9">
    <source>
        <dbReference type="EMBL" id="HJG36610.1"/>
    </source>
</evidence>
<sequence>MALLEVKDLVTEFPTRKGIVRAVNGVTFSIDRGEILAVVGESGSGKSVTSLSIMGLLQDPGHVAGGSITFDGKDLLAASEREMEAIRGDQISMIFQEPMTSLNPVYRVGDQIVEAIQTHTDMNKKDAWARAVEMLRVVGIPSPEERARDYPHQMSGGMRQRVMIAMALSCDPKLLIADEPTTALDVTIQAQILDLIYKLRDEFDMAVMLITHDLGVVSEVADRVVVMYCGQVVEEGEKVELFDYPLHPYTLGLLRSIPRLEDEQSERLYMIKGSVPNVLDMPPGCPFSDRCDRCFDRCRKEVPELRDVPGTDRRVRCFLYDDPSEVERAIATQRERANRSVGATEEEVH</sequence>
<keyword evidence="6 9" id="KW-0067">ATP-binding</keyword>
<dbReference type="Pfam" id="PF08352">
    <property type="entry name" value="oligo_HPY"/>
    <property type="match status" value="1"/>
</dbReference>
<accession>A0A921ITI1</accession>
<dbReference type="InterPro" id="IPR013563">
    <property type="entry name" value="Oligopep_ABC_C"/>
</dbReference>
<keyword evidence="3" id="KW-0813">Transport</keyword>
<dbReference type="GO" id="GO:0016887">
    <property type="term" value="F:ATP hydrolysis activity"/>
    <property type="evidence" value="ECO:0007669"/>
    <property type="project" value="InterPro"/>
</dbReference>
<keyword evidence="7" id="KW-0472">Membrane</keyword>
<comment type="similarity">
    <text evidence="2">Belongs to the ABC transporter superfamily.</text>
</comment>
<feature type="domain" description="ABC transporter" evidence="8">
    <location>
        <begin position="4"/>
        <end position="254"/>
    </location>
</feature>
<dbReference type="PROSITE" id="PS00211">
    <property type="entry name" value="ABC_TRANSPORTER_1"/>
    <property type="match status" value="1"/>
</dbReference>
<gene>
    <name evidence="9" type="ORF">K8V70_01930</name>
</gene>
<dbReference type="RefSeq" id="WP_273188873.1">
    <property type="nucleotide sequence ID" value="NZ_DYUZ01000008.1"/>
</dbReference>
<dbReference type="GO" id="GO:0005524">
    <property type="term" value="F:ATP binding"/>
    <property type="evidence" value="ECO:0007669"/>
    <property type="project" value="UniProtKB-KW"/>
</dbReference>
<proteinExistence type="inferred from homology"/>
<evidence type="ECO:0000256" key="2">
    <source>
        <dbReference type="ARBA" id="ARBA00005417"/>
    </source>
</evidence>
<dbReference type="InterPro" id="IPR050388">
    <property type="entry name" value="ABC_Ni/Peptide_Import"/>
</dbReference>
<dbReference type="InterPro" id="IPR003439">
    <property type="entry name" value="ABC_transporter-like_ATP-bd"/>
</dbReference>
<reference evidence="9" key="1">
    <citation type="journal article" date="2021" name="PeerJ">
        <title>Extensive microbial diversity within the chicken gut microbiome revealed by metagenomics and culture.</title>
        <authorList>
            <person name="Gilroy R."/>
            <person name="Ravi A."/>
            <person name="Getino M."/>
            <person name="Pursley I."/>
            <person name="Horton D.L."/>
            <person name="Alikhan N.F."/>
            <person name="Baker D."/>
            <person name="Gharbi K."/>
            <person name="Hall N."/>
            <person name="Watson M."/>
            <person name="Adriaenssens E.M."/>
            <person name="Foster-Nyarko E."/>
            <person name="Jarju S."/>
            <person name="Secka A."/>
            <person name="Antonio M."/>
            <person name="Oren A."/>
            <person name="Chaudhuri R.R."/>
            <person name="La Ragione R."/>
            <person name="Hildebrand F."/>
            <person name="Pallen M.J."/>
        </authorList>
    </citation>
    <scope>NUCLEOTIDE SEQUENCE</scope>
    <source>
        <strain evidence="9">ChiHjej13B12-9602</strain>
    </source>
</reference>
<protein>
    <submittedName>
        <fullName evidence="9">ABC transporter ATP-binding protein</fullName>
    </submittedName>
</protein>
<dbReference type="CDD" id="cd03257">
    <property type="entry name" value="ABC_NikE_OppD_transporters"/>
    <property type="match status" value="1"/>
</dbReference>
<dbReference type="Pfam" id="PF00005">
    <property type="entry name" value="ABC_tran"/>
    <property type="match status" value="1"/>
</dbReference>
<evidence type="ECO:0000313" key="10">
    <source>
        <dbReference type="Proteomes" id="UP000753256"/>
    </source>
</evidence>
<keyword evidence="5" id="KW-0547">Nucleotide-binding</keyword>
<evidence type="ECO:0000256" key="1">
    <source>
        <dbReference type="ARBA" id="ARBA00004202"/>
    </source>
</evidence>
<reference evidence="9" key="2">
    <citation type="submission" date="2021-09" db="EMBL/GenBank/DDBJ databases">
        <authorList>
            <person name="Gilroy R."/>
        </authorList>
    </citation>
    <scope>NUCLEOTIDE SEQUENCE</scope>
    <source>
        <strain evidence="9">ChiHjej13B12-9602</strain>
    </source>
</reference>
<dbReference type="AlphaFoldDB" id="A0A921ITI1"/>
<dbReference type="GO" id="GO:0015833">
    <property type="term" value="P:peptide transport"/>
    <property type="evidence" value="ECO:0007669"/>
    <property type="project" value="InterPro"/>
</dbReference>
<dbReference type="PANTHER" id="PTHR43297:SF2">
    <property type="entry name" value="DIPEPTIDE TRANSPORT ATP-BINDING PROTEIN DPPD"/>
    <property type="match status" value="1"/>
</dbReference>
<evidence type="ECO:0000256" key="7">
    <source>
        <dbReference type="ARBA" id="ARBA00023136"/>
    </source>
</evidence>
<comment type="caution">
    <text evidence="9">The sequence shown here is derived from an EMBL/GenBank/DDBJ whole genome shotgun (WGS) entry which is preliminary data.</text>
</comment>
<evidence type="ECO:0000256" key="5">
    <source>
        <dbReference type="ARBA" id="ARBA00022741"/>
    </source>
</evidence>